<dbReference type="AlphaFoldDB" id="A0AAN7NER2"/>
<keyword evidence="2" id="KW-1185">Reference proteome</keyword>
<dbReference type="EMBL" id="JAUNZN010000002">
    <property type="protein sequence ID" value="KAK4826393.1"/>
    <property type="molecule type" value="Genomic_DNA"/>
</dbReference>
<gene>
    <name evidence="1" type="ORF">QYF61_008064</name>
</gene>
<comment type="caution">
    <text evidence="1">The sequence shown here is derived from an EMBL/GenBank/DDBJ whole genome shotgun (WGS) entry which is preliminary data.</text>
</comment>
<dbReference type="PANTHER" id="PTHR33332">
    <property type="entry name" value="REVERSE TRANSCRIPTASE DOMAIN-CONTAINING PROTEIN"/>
    <property type="match status" value="1"/>
</dbReference>
<proteinExistence type="predicted"/>
<protein>
    <recommendedName>
        <fullName evidence="3">Reverse transcriptase domain-containing protein</fullName>
    </recommendedName>
</protein>
<organism evidence="1 2">
    <name type="scientific">Mycteria americana</name>
    <name type="common">Wood stork</name>
    <dbReference type="NCBI Taxonomy" id="33587"/>
    <lineage>
        <taxon>Eukaryota</taxon>
        <taxon>Metazoa</taxon>
        <taxon>Chordata</taxon>
        <taxon>Craniata</taxon>
        <taxon>Vertebrata</taxon>
        <taxon>Euteleostomi</taxon>
        <taxon>Archelosauria</taxon>
        <taxon>Archosauria</taxon>
        <taxon>Dinosauria</taxon>
        <taxon>Saurischia</taxon>
        <taxon>Theropoda</taxon>
        <taxon>Coelurosauria</taxon>
        <taxon>Aves</taxon>
        <taxon>Neognathae</taxon>
        <taxon>Neoaves</taxon>
        <taxon>Aequornithes</taxon>
        <taxon>Ciconiiformes</taxon>
        <taxon>Ciconiidae</taxon>
        <taxon>Mycteria</taxon>
    </lineage>
</organism>
<dbReference type="Proteomes" id="UP001333110">
    <property type="component" value="Unassembled WGS sequence"/>
</dbReference>
<evidence type="ECO:0000313" key="2">
    <source>
        <dbReference type="Proteomes" id="UP001333110"/>
    </source>
</evidence>
<sequence length="134" mass="15339">MGRDNVIVIGEFPDDWKKANVILIFKNGKKENPENYRPVSLTVCVQHNAEIILEIREKDSEMDGKQSELLRFKSWGHRHGVQLESRLILGPVLFNIFINDQDDGTECTLSRFADEAWLMHQMAALQLSGILRGC</sequence>
<accession>A0AAN7NER2</accession>
<evidence type="ECO:0008006" key="3">
    <source>
        <dbReference type="Google" id="ProtNLM"/>
    </source>
</evidence>
<reference evidence="1 2" key="1">
    <citation type="journal article" date="2023" name="J. Hered.">
        <title>Chromosome-level genome of the wood stork (Mycteria americana) provides insight into avian chromosome evolution.</title>
        <authorList>
            <person name="Flamio R. Jr."/>
            <person name="Ramstad K.M."/>
        </authorList>
    </citation>
    <scope>NUCLEOTIDE SEQUENCE [LARGE SCALE GENOMIC DNA]</scope>
    <source>
        <strain evidence="1">JAX WOST 10</strain>
    </source>
</reference>
<name>A0AAN7NER2_MYCAM</name>
<evidence type="ECO:0000313" key="1">
    <source>
        <dbReference type="EMBL" id="KAK4826393.1"/>
    </source>
</evidence>